<dbReference type="EMBL" id="KB730298">
    <property type="protein sequence ID" value="ENH67972.1"/>
    <property type="molecule type" value="Genomic_DNA"/>
</dbReference>
<proteinExistence type="predicted"/>
<protein>
    <recommendedName>
        <fullName evidence="4">Secreted in xylem 6</fullName>
    </recommendedName>
</protein>
<evidence type="ECO:0000313" key="3">
    <source>
        <dbReference type="Proteomes" id="UP000016928"/>
    </source>
</evidence>
<feature type="chain" id="PRO_5004120721" description="Secreted in xylem 6" evidence="1">
    <location>
        <begin position="17"/>
        <end position="391"/>
    </location>
</feature>
<gene>
    <name evidence="2" type="ORF">FOC1_g10000211</name>
</gene>
<reference evidence="3" key="2">
    <citation type="journal article" date="2014" name="PLoS ONE">
        <title>Genome and Transcriptome Analysis of the Fungal Pathogen Fusarium oxysporum f. sp. cubense Causing Banana Vascular Wilt Disease.</title>
        <authorList>
            <person name="Guo L."/>
            <person name="Han L."/>
            <person name="Yang L."/>
            <person name="Zeng H."/>
            <person name="Fan D."/>
            <person name="Zhu Y."/>
            <person name="Feng Y."/>
            <person name="Wang G."/>
            <person name="Peng C."/>
            <person name="Jiang X."/>
            <person name="Zhou D."/>
            <person name="Ni P."/>
            <person name="Liang C."/>
            <person name="Liu L."/>
            <person name="Wang J."/>
            <person name="Mao C."/>
            <person name="Fang X."/>
            <person name="Peng M."/>
            <person name="Huang J."/>
        </authorList>
    </citation>
    <scope>NUCLEOTIDE SEQUENCE [LARGE SCALE GENOMIC DNA]</scope>
    <source>
        <strain evidence="3">race 1</strain>
    </source>
</reference>
<accession>N4U994</accession>
<sequence>MKVALVISIFIASCIASPLDPAKTPTSPPGAEHTLNYVDITPTGPEFGNVDGSSALISRDTLPNTVCPAGQTYDRSVCYNSHRIRSFCVANPRSNREQITDTPCNSGEVCVQRNLSNGKPYAKCIDTHQLVSWKTSPDGGKSGCTTVQASPIGSYKLGTIVYDVNKNPIQVSKINYLGEPGDADDGIGGSVSSFSSDLFRFTGSNYMKANKHLVCIFSGGYGNLNAYTWLWNTPDSSGSNLVKRSRLTESVCVHAGAATGADLHWLSAICTGQDCFQLEQVGNFWGDREPDVTCSSSNTVFDATDDKEATHVNGKVVTRAGKPEIGPRLIRLKAQVYDRDRHYGQTSRMGFFRNGVEVYGINYVASMGPTWNFDPSSDRSFSFFFTPGPTP</sequence>
<organism evidence="2 3">
    <name type="scientific">Fusarium oxysporum f. sp. cubense (strain race 1)</name>
    <name type="common">Panama disease fungus</name>
    <dbReference type="NCBI Taxonomy" id="1229664"/>
    <lineage>
        <taxon>Eukaryota</taxon>
        <taxon>Fungi</taxon>
        <taxon>Dikarya</taxon>
        <taxon>Ascomycota</taxon>
        <taxon>Pezizomycotina</taxon>
        <taxon>Sordariomycetes</taxon>
        <taxon>Hypocreomycetidae</taxon>
        <taxon>Hypocreales</taxon>
        <taxon>Nectriaceae</taxon>
        <taxon>Fusarium</taxon>
        <taxon>Fusarium oxysporum species complex</taxon>
    </lineage>
</organism>
<reference evidence="3" key="1">
    <citation type="submission" date="2012-09" db="EMBL/GenBank/DDBJ databases">
        <title>Genome sequencing and comparative transcriptomics of race 1 and race 4 of banana pathogen: Fusarium oxysporum f. sp. cubense.</title>
        <authorList>
            <person name="Fang X."/>
            <person name="Huang J."/>
        </authorList>
    </citation>
    <scope>NUCLEOTIDE SEQUENCE [LARGE SCALE GENOMIC DNA]</scope>
    <source>
        <strain evidence="3">race 1</strain>
    </source>
</reference>
<evidence type="ECO:0000313" key="2">
    <source>
        <dbReference type="EMBL" id="ENH67972.1"/>
    </source>
</evidence>
<dbReference type="AlphaFoldDB" id="N4U994"/>
<evidence type="ECO:0008006" key="4">
    <source>
        <dbReference type="Google" id="ProtNLM"/>
    </source>
</evidence>
<dbReference type="OrthoDB" id="5421264at2759"/>
<dbReference type="HOGENOM" id="CLU_706037_0_0_1"/>
<evidence type="ECO:0000256" key="1">
    <source>
        <dbReference type="SAM" id="SignalP"/>
    </source>
</evidence>
<dbReference type="VEuPathDB" id="FungiDB:FOC1_g10000211"/>
<dbReference type="Proteomes" id="UP000016928">
    <property type="component" value="Unassembled WGS sequence"/>
</dbReference>
<feature type="signal peptide" evidence="1">
    <location>
        <begin position="1"/>
        <end position="16"/>
    </location>
</feature>
<keyword evidence="1" id="KW-0732">Signal</keyword>
<name>N4U994_FUSC1</name>